<dbReference type="PANTHER" id="PTHR18929:SF132">
    <property type="entry name" value="PROTEIN DISULFIDE-ISOMERASE A3"/>
    <property type="match status" value="1"/>
</dbReference>
<evidence type="ECO:0000313" key="14">
    <source>
        <dbReference type="EMBL" id="ABN65589.2"/>
    </source>
</evidence>
<evidence type="ECO:0000256" key="7">
    <source>
        <dbReference type="ARBA" id="ARBA00022824"/>
    </source>
</evidence>
<feature type="compositionally biased region" description="Acidic residues" evidence="11">
    <location>
        <begin position="544"/>
        <end position="555"/>
    </location>
</feature>
<feature type="signal peptide" evidence="12">
    <location>
        <begin position="1"/>
        <end position="22"/>
    </location>
</feature>
<protein>
    <recommendedName>
        <fullName evidence="4">protein disulfide-isomerase</fullName>
        <ecNumber evidence="4">5.3.4.1</ecNumber>
    </recommendedName>
</protein>
<dbReference type="InterPro" id="IPR036249">
    <property type="entry name" value="Thioredoxin-like_sf"/>
</dbReference>
<dbReference type="PANTHER" id="PTHR18929">
    <property type="entry name" value="PROTEIN DISULFIDE ISOMERASE"/>
    <property type="match status" value="1"/>
</dbReference>
<keyword evidence="8" id="KW-0413">Isomerase</keyword>
<evidence type="ECO:0000256" key="12">
    <source>
        <dbReference type="SAM" id="SignalP"/>
    </source>
</evidence>
<comment type="subcellular location">
    <subcellularLocation>
        <location evidence="2">Endoplasmic reticulum lumen</location>
    </subcellularLocation>
</comment>
<dbReference type="InterPro" id="IPR013766">
    <property type="entry name" value="Thioredoxin_domain"/>
</dbReference>
<dbReference type="GO" id="GO:0006457">
    <property type="term" value="P:protein folding"/>
    <property type="evidence" value="ECO:0007669"/>
    <property type="project" value="TreeGrafter"/>
</dbReference>
<dbReference type="InParanoid" id="A3LSL2"/>
<evidence type="ECO:0000256" key="4">
    <source>
        <dbReference type="ARBA" id="ARBA00012723"/>
    </source>
</evidence>
<dbReference type="Pfam" id="PF00085">
    <property type="entry name" value="Thioredoxin"/>
    <property type="match status" value="2"/>
</dbReference>
<dbReference type="OrthoDB" id="427280at2759"/>
<feature type="disulfide bond" description="Redox-active" evidence="10">
    <location>
        <begin position="65"/>
        <end position="68"/>
    </location>
</feature>
<sequence>MKFWKFSSSVLATLLAVVSVQASGPAEGDAVADPNSAVVKLTAETYKQFLDENPLVLAEYFAPWCGYCKMLGPEYAKAANSLNETNPNIKLAQIDCTEEEELCRDQGIRGYPTLKVVSNGAYADYDGPRDAAGIANYMVKQSLPAVQVPADADALTAAIEEQTKPYVIQVGASTDSDAASAYEQVAKANRNDYSFFSVEEPALVKELNTKFTNVKVTGKSPSYYVVHPGQLDDVREFEGKDINADTLTSFVTTEVVPYFGDINRDTYLTYMGSPLPLGYYFYNTAEQRAAFADEFSKLGKQYRGKINFVGLDATQFGKHAESINMDPAIVPLFAIQDTPNNKKYGVNQKENPEGPSLKTIKQFVADYLDDKLTPIVKSEDLPTEEEKKANPVVKLVGHNHNEIIEDVSKDIFVKYYAPWCGHCKKMAPIWEELASVFGSNKDDAKVVVADIDHTNNDVVLPFEIEGYPTLVLYPANGEVDEKTGLRKPVVFSGARELDAFIDFVKENGALGVDGHVLKAAQDKAAAEAAPEEEEEAAEEVKEEAAEDEDVEHDEL</sequence>
<gene>
    <name evidence="14" type="ORF">PICST_88514</name>
</gene>
<dbReference type="Pfam" id="PF13848">
    <property type="entry name" value="Thioredoxin_6"/>
    <property type="match status" value="1"/>
</dbReference>
<dbReference type="OMA" id="FFGMKKD"/>
<dbReference type="eggNOG" id="KOG0190">
    <property type="taxonomic scope" value="Eukaryota"/>
</dbReference>
<dbReference type="GO" id="GO:0034976">
    <property type="term" value="P:response to endoplasmic reticulum stress"/>
    <property type="evidence" value="ECO:0007669"/>
    <property type="project" value="TreeGrafter"/>
</dbReference>
<feature type="domain" description="Thioredoxin" evidence="13">
    <location>
        <begin position="20"/>
        <end position="164"/>
    </location>
</feature>
<keyword evidence="9 10" id="KW-0676">Redox-active center</keyword>
<dbReference type="PROSITE" id="PS51352">
    <property type="entry name" value="THIOREDOXIN_2"/>
    <property type="match status" value="2"/>
</dbReference>
<dbReference type="PRINTS" id="PR00421">
    <property type="entry name" value="THIOREDOXIN"/>
</dbReference>
<keyword evidence="15" id="KW-1185">Reference proteome</keyword>
<evidence type="ECO:0000256" key="11">
    <source>
        <dbReference type="SAM" id="MobiDB-lite"/>
    </source>
</evidence>
<dbReference type="KEGG" id="pic:PICST_88514"/>
<accession>A3LSL2</accession>
<dbReference type="CDD" id="cd02982">
    <property type="entry name" value="PDI_b'_family"/>
    <property type="match status" value="1"/>
</dbReference>
<dbReference type="RefSeq" id="XP_001383618.2">
    <property type="nucleotide sequence ID" value="XM_001383581.1"/>
</dbReference>
<dbReference type="EMBL" id="CP000497">
    <property type="protein sequence ID" value="ABN65589.2"/>
    <property type="molecule type" value="Genomic_DNA"/>
</dbReference>
<dbReference type="GO" id="GO:0003756">
    <property type="term" value="F:protein disulfide isomerase activity"/>
    <property type="evidence" value="ECO:0007669"/>
    <property type="project" value="UniProtKB-EC"/>
</dbReference>
<keyword evidence="5 12" id="KW-0732">Signal</keyword>
<dbReference type="FunCoup" id="A3LSL2">
    <property type="interactions" value="804"/>
</dbReference>
<dbReference type="Gene3D" id="3.40.30.10">
    <property type="entry name" value="Glutaredoxin"/>
    <property type="match status" value="4"/>
</dbReference>
<feature type="chain" id="PRO_5002655017" description="protein disulfide-isomerase" evidence="12">
    <location>
        <begin position="23"/>
        <end position="555"/>
    </location>
</feature>
<dbReference type="CDD" id="cd02981">
    <property type="entry name" value="PDI_b_family"/>
    <property type="match status" value="1"/>
</dbReference>
<dbReference type="NCBIfam" id="TIGR01130">
    <property type="entry name" value="ER_PDI_fam"/>
    <property type="match status" value="1"/>
</dbReference>
<feature type="disulfide bond" description="Redox-active" evidence="10">
    <location>
        <begin position="420"/>
        <end position="423"/>
    </location>
</feature>
<dbReference type="STRING" id="322104.A3LSL2"/>
<reference evidence="14 15" key="1">
    <citation type="journal article" date="2007" name="Nat. Biotechnol.">
        <title>Genome sequence of the lignocellulose-bioconverting and xylose-fermenting yeast Pichia stipitis.</title>
        <authorList>
            <person name="Jeffries T.W."/>
            <person name="Grigoriev I.V."/>
            <person name="Grimwood J."/>
            <person name="Laplaza J.M."/>
            <person name="Aerts A."/>
            <person name="Salamov A."/>
            <person name="Schmutz J."/>
            <person name="Lindquist E."/>
            <person name="Dehal P."/>
            <person name="Shapiro H."/>
            <person name="Jin Y.S."/>
            <person name="Passoth V."/>
            <person name="Richardson P.M."/>
        </authorList>
    </citation>
    <scope>NUCLEOTIDE SEQUENCE [LARGE SCALE GENOMIC DNA]</scope>
    <source>
        <strain evidence="15">ATCC 58785 / CBS 6054 / NBRC 10063 / NRRL Y-11545</strain>
    </source>
</reference>
<dbReference type="EC" id="5.3.4.1" evidence="4"/>
<name>A3LSL2_PICST</name>
<feature type="region of interest" description="Disordered" evidence="11">
    <location>
        <begin position="521"/>
        <end position="555"/>
    </location>
</feature>
<dbReference type="CDD" id="cd02961">
    <property type="entry name" value="PDI_a_family"/>
    <property type="match status" value="1"/>
</dbReference>
<evidence type="ECO:0000259" key="13">
    <source>
        <dbReference type="PROSITE" id="PS51352"/>
    </source>
</evidence>
<comment type="catalytic activity">
    <reaction evidence="1">
        <text>Catalyzes the rearrangement of -S-S- bonds in proteins.</text>
        <dbReference type="EC" id="5.3.4.1"/>
    </reaction>
</comment>
<comment type="similarity">
    <text evidence="3">Belongs to the protein disulfide isomerase family.</text>
</comment>
<dbReference type="GeneID" id="4837936"/>
<dbReference type="InterPro" id="IPR017937">
    <property type="entry name" value="Thioredoxin_CS"/>
</dbReference>
<evidence type="ECO:0000256" key="10">
    <source>
        <dbReference type="PIRSR" id="PIRSR605792-51"/>
    </source>
</evidence>
<dbReference type="GO" id="GO:0005788">
    <property type="term" value="C:endoplasmic reticulum lumen"/>
    <property type="evidence" value="ECO:0007669"/>
    <property type="project" value="UniProtKB-SubCell"/>
</dbReference>
<dbReference type="InterPro" id="IPR005792">
    <property type="entry name" value="Prot_disulphide_isomerase"/>
</dbReference>
<dbReference type="FunFam" id="3.40.30.10:FF:000139">
    <property type="entry name" value="Protein disulfide-isomerase"/>
    <property type="match status" value="1"/>
</dbReference>
<evidence type="ECO:0000256" key="2">
    <source>
        <dbReference type="ARBA" id="ARBA00004319"/>
    </source>
</evidence>
<feature type="domain" description="Thioredoxin" evidence="13">
    <location>
        <begin position="384"/>
        <end position="509"/>
    </location>
</feature>
<dbReference type="Proteomes" id="UP000002258">
    <property type="component" value="Chromosome 3"/>
</dbReference>
<dbReference type="AlphaFoldDB" id="A3LSL2"/>
<evidence type="ECO:0000256" key="5">
    <source>
        <dbReference type="ARBA" id="ARBA00022729"/>
    </source>
</evidence>
<evidence type="ECO:0000256" key="3">
    <source>
        <dbReference type="ARBA" id="ARBA00006347"/>
    </source>
</evidence>
<proteinExistence type="inferred from homology"/>
<dbReference type="HOGENOM" id="CLU_025879_5_0_1"/>
<evidence type="ECO:0000313" key="15">
    <source>
        <dbReference type="Proteomes" id="UP000002258"/>
    </source>
</evidence>
<dbReference type="SUPFAM" id="SSF52833">
    <property type="entry name" value="Thioredoxin-like"/>
    <property type="match status" value="4"/>
</dbReference>
<organism evidence="14 15">
    <name type="scientific">Scheffersomyces stipitis (strain ATCC 58785 / CBS 6054 / NBRC 10063 / NRRL Y-11545)</name>
    <name type="common">Yeast</name>
    <name type="synonym">Pichia stipitis</name>
    <dbReference type="NCBI Taxonomy" id="322104"/>
    <lineage>
        <taxon>Eukaryota</taxon>
        <taxon>Fungi</taxon>
        <taxon>Dikarya</taxon>
        <taxon>Ascomycota</taxon>
        <taxon>Saccharomycotina</taxon>
        <taxon>Pichiomycetes</taxon>
        <taxon>Debaryomycetaceae</taxon>
        <taxon>Scheffersomyces</taxon>
    </lineage>
</organism>
<dbReference type="PROSITE" id="PS00194">
    <property type="entry name" value="THIOREDOXIN_1"/>
    <property type="match status" value="2"/>
</dbReference>
<dbReference type="CDD" id="cd02995">
    <property type="entry name" value="PDI_a_PDI_a'_C"/>
    <property type="match status" value="1"/>
</dbReference>
<keyword evidence="10" id="KW-1015">Disulfide bond</keyword>
<keyword evidence="6" id="KW-0677">Repeat</keyword>
<evidence type="ECO:0000256" key="6">
    <source>
        <dbReference type="ARBA" id="ARBA00022737"/>
    </source>
</evidence>
<evidence type="ECO:0000256" key="8">
    <source>
        <dbReference type="ARBA" id="ARBA00023235"/>
    </source>
</evidence>
<keyword evidence="7" id="KW-0256">Endoplasmic reticulum</keyword>
<evidence type="ECO:0000256" key="1">
    <source>
        <dbReference type="ARBA" id="ARBA00001182"/>
    </source>
</evidence>
<evidence type="ECO:0000256" key="9">
    <source>
        <dbReference type="ARBA" id="ARBA00023284"/>
    </source>
</evidence>